<feature type="region of interest" description="Disordered" evidence="1">
    <location>
        <begin position="93"/>
        <end position="115"/>
    </location>
</feature>
<organism evidence="2 3">
    <name type="scientific">Nephila pilipes</name>
    <name type="common">Giant wood spider</name>
    <name type="synonym">Nephila maculata</name>
    <dbReference type="NCBI Taxonomy" id="299642"/>
    <lineage>
        <taxon>Eukaryota</taxon>
        <taxon>Metazoa</taxon>
        <taxon>Ecdysozoa</taxon>
        <taxon>Arthropoda</taxon>
        <taxon>Chelicerata</taxon>
        <taxon>Arachnida</taxon>
        <taxon>Araneae</taxon>
        <taxon>Araneomorphae</taxon>
        <taxon>Entelegynae</taxon>
        <taxon>Araneoidea</taxon>
        <taxon>Nephilidae</taxon>
        <taxon>Nephila</taxon>
    </lineage>
</organism>
<accession>A0A8X6PBN0</accession>
<evidence type="ECO:0000256" key="1">
    <source>
        <dbReference type="SAM" id="MobiDB-lite"/>
    </source>
</evidence>
<reference evidence="2" key="1">
    <citation type="submission" date="2020-08" db="EMBL/GenBank/DDBJ databases">
        <title>Multicomponent nature underlies the extraordinary mechanical properties of spider dragline silk.</title>
        <authorList>
            <person name="Kono N."/>
            <person name="Nakamura H."/>
            <person name="Mori M."/>
            <person name="Yoshida Y."/>
            <person name="Ohtoshi R."/>
            <person name="Malay A.D."/>
            <person name="Moran D.A.P."/>
            <person name="Tomita M."/>
            <person name="Numata K."/>
            <person name="Arakawa K."/>
        </authorList>
    </citation>
    <scope>NUCLEOTIDE SEQUENCE</scope>
</reference>
<dbReference type="OrthoDB" id="6461879at2759"/>
<dbReference type="Proteomes" id="UP000887013">
    <property type="component" value="Unassembled WGS sequence"/>
</dbReference>
<comment type="caution">
    <text evidence="2">The sequence shown here is derived from an EMBL/GenBank/DDBJ whole genome shotgun (WGS) entry which is preliminary data.</text>
</comment>
<proteinExistence type="predicted"/>
<dbReference type="EMBL" id="BMAW01019215">
    <property type="protein sequence ID" value="GFT62190.1"/>
    <property type="molecule type" value="Genomic_DNA"/>
</dbReference>
<sequence>MNSCRPFPVRPILSHLLLVDWWKGQGRLKWVTMECEGFLWADIRWPEIGKRNPLGLKKKKYLMVMEKKKQPRPEVSGRADEVIGCQQRWTDIDKIPGSDARAVHTPPLKNKGRNR</sequence>
<gene>
    <name evidence="2" type="ORF">NPIL_117751</name>
</gene>
<keyword evidence="3" id="KW-1185">Reference proteome</keyword>
<evidence type="ECO:0000313" key="3">
    <source>
        <dbReference type="Proteomes" id="UP000887013"/>
    </source>
</evidence>
<dbReference type="AlphaFoldDB" id="A0A8X6PBN0"/>
<protein>
    <submittedName>
        <fullName evidence="2">Uncharacterized protein</fullName>
    </submittedName>
</protein>
<evidence type="ECO:0000313" key="2">
    <source>
        <dbReference type="EMBL" id="GFT62190.1"/>
    </source>
</evidence>
<name>A0A8X6PBN0_NEPPI</name>